<organism evidence="1 2">
    <name type="scientific">Tanacetum coccineum</name>
    <dbReference type="NCBI Taxonomy" id="301880"/>
    <lineage>
        <taxon>Eukaryota</taxon>
        <taxon>Viridiplantae</taxon>
        <taxon>Streptophyta</taxon>
        <taxon>Embryophyta</taxon>
        <taxon>Tracheophyta</taxon>
        <taxon>Spermatophyta</taxon>
        <taxon>Magnoliopsida</taxon>
        <taxon>eudicotyledons</taxon>
        <taxon>Gunneridae</taxon>
        <taxon>Pentapetalae</taxon>
        <taxon>asterids</taxon>
        <taxon>campanulids</taxon>
        <taxon>Asterales</taxon>
        <taxon>Asteraceae</taxon>
        <taxon>Asteroideae</taxon>
        <taxon>Anthemideae</taxon>
        <taxon>Anthemidinae</taxon>
        <taxon>Tanacetum</taxon>
    </lineage>
</organism>
<name>A0ABQ5G334_9ASTR</name>
<dbReference type="Proteomes" id="UP001151760">
    <property type="component" value="Unassembled WGS sequence"/>
</dbReference>
<sequence length="141" mass="15371">MTVCSSVGYMECIVERVALEEAPACRARDPTFSSKGHERLAFFARSENDPVSQLSLGLLSATEVPPNLQSTTTLHQGSRMHESSIILHVESSIVVMLRLHKIILQCAENLLHCLSPHSMATFASGGWSSGSSGLRTFENLQ</sequence>
<accession>A0ABQ5G334</accession>
<comment type="caution">
    <text evidence="1">The sequence shown here is derived from an EMBL/GenBank/DDBJ whole genome shotgun (WGS) entry which is preliminary data.</text>
</comment>
<evidence type="ECO:0000313" key="1">
    <source>
        <dbReference type="EMBL" id="GJT70040.1"/>
    </source>
</evidence>
<reference evidence="1" key="1">
    <citation type="journal article" date="2022" name="Int. J. Mol. Sci.">
        <title>Draft Genome of Tanacetum Coccineum: Genomic Comparison of Closely Related Tanacetum-Family Plants.</title>
        <authorList>
            <person name="Yamashiro T."/>
            <person name="Shiraishi A."/>
            <person name="Nakayama K."/>
            <person name="Satake H."/>
        </authorList>
    </citation>
    <scope>NUCLEOTIDE SEQUENCE</scope>
</reference>
<protein>
    <submittedName>
        <fullName evidence="1">Uncharacterized protein</fullName>
    </submittedName>
</protein>
<evidence type="ECO:0000313" key="2">
    <source>
        <dbReference type="Proteomes" id="UP001151760"/>
    </source>
</evidence>
<proteinExistence type="predicted"/>
<dbReference type="EMBL" id="BQNB010018042">
    <property type="protein sequence ID" value="GJT70040.1"/>
    <property type="molecule type" value="Genomic_DNA"/>
</dbReference>
<gene>
    <name evidence="1" type="ORF">Tco_1029326</name>
</gene>
<keyword evidence="2" id="KW-1185">Reference proteome</keyword>
<reference evidence="1" key="2">
    <citation type="submission" date="2022-01" db="EMBL/GenBank/DDBJ databases">
        <authorList>
            <person name="Yamashiro T."/>
            <person name="Shiraishi A."/>
            <person name="Satake H."/>
            <person name="Nakayama K."/>
        </authorList>
    </citation>
    <scope>NUCLEOTIDE SEQUENCE</scope>
</reference>